<protein>
    <submittedName>
        <fullName evidence="2">Uncharacterized protein</fullName>
    </submittedName>
</protein>
<feature type="transmembrane region" description="Helical" evidence="1">
    <location>
        <begin position="6"/>
        <end position="23"/>
    </location>
</feature>
<sequence>SARIALSVVAAEGLIVFVAAMFIDHSYGDLLTNALDLHDTRNMILHGNTLPPLISNPAGT</sequence>
<evidence type="ECO:0000256" key="1">
    <source>
        <dbReference type="SAM" id="Phobius"/>
    </source>
</evidence>
<reference evidence="2" key="1">
    <citation type="journal article" date="2009" name="BMC Genomics">
        <title>Identifying genes related to choriogenesis in insect panoistic ovaries by Suppression Subtractive Hybridization.</title>
        <authorList>
            <person name="Irles P."/>
            <person name="Belles X."/>
            <person name="Piulachs M.D."/>
        </authorList>
    </citation>
    <scope>NUCLEOTIDE SEQUENCE</scope>
    <source>
        <tissue evidence="2">Postvitellogenic ovary</tissue>
    </source>
</reference>
<feature type="non-terminal residue" evidence="2">
    <location>
        <position position="60"/>
    </location>
</feature>
<feature type="non-terminal residue" evidence="2">
    <location>
        <position position="1"/>
    </location>
</feature>
<keyword evidence="1" id="KW-0812">Transmembrane</keyword>
<keyword evidence="1" id="KW-0472">Membrane</keyword>
<dbReference type="AlphaFoldDB" id="C4PLG3"/>
<dbReference type="EMBL" id="FM253365">
    <property type="protein sequence ID" value="CAR94554.1"/>
    <property type="molecule type" value="mRNA"/>
</dbReference>
<proteinExistence type="evidence at transcript level"/>
<name>C4PLG3_BLAGE</name>
<keyword evidence="1" id="KW-1133">Transmembrane helix</keyword>
<organism evidence="2">
    <name type="scientific">Blattella germanica</name>
    <name type="common">German cockroach</name>
    <name type="synonym">Blatta germanica</name>
    <dbReference type="NCBI Taxonomy" id="6973"/>
    <lineage>
        <taxon>Eukaryota</taxon>
        <taxon>Metazoa</taxon>
        <taxon>Ecdysozoa</taxon>
        <taxon>Arthropoda</taxon>
        <taxon>Hexapoda</taxon>
        <taxon>Insecta</taxon>
        <taxon>Pterygota</taxon>
        <taxon>Neoptera</taxon>
        <taxon>Polyneoptera</taxon>
        <taxon>Dictyoptera</taxon>
        <taxon>Blattodea</taxon>
        <taxon>Blaberoidea</taxon>
        <taxon>Blattellidae</taxon>
        <taxon>Blattella</taxon>
    </lineage>
</organism>
<evidence type="ECO:0000313" key="2">
    <source>
        <dbReference type="EMBL" id="CAR94554.1"/>
    </source>
</evidence>
<accession>C4PLG3</accession>